<gene>
    <name evidence="12" type="ORF">SAMN02745178_01641</name>
</gene>
<dbReference type="Gene3D" id="1.10.287.130">
    <property type="match status" value="1"/>
</dbReference>
<keyword evidence="13" id="KW-1185">Reference proteome</keyword>
<dbReference type="RefSeq" id="WP_078784565.1">
    <property type="nucleotide sequence ID" value="NZ_CAKVQS010000005.1"/>
</dbReference>
<dbReference type="SUPFAM" id="SSF158472">
    <property type="entry name" value="HAMP domain-like"/>
    <property type="match status" value="1"/>
</dbReference>
<dbReference type="Gene3D" id="3.30.565.10">
    <property type="entry name" value="Histidine kinase-like ATPase, C-terminal domain"/>
    <property type="match status" value="1"/>
</dbReference>
<keyword evidence="4" id="KW-0597">Phosphoprotein</keyword>
<dbReference type="SMART" id="SM00304">
    <property type="entry name" value="HAMP"/>
    <property type="match status" value="1"/>
</dbReference>
<evidence type="ECO:0000256" key="2">
    <source>
        <dbReference type="ARBA" id="ARBA00004370"/>
    </source>
</evidence>
<dbReference type="InterPro" id="IPR003661">
    <property type="entry name" value="HisK_dim/P_dom"/>
</dbReference>
<evidence type="ECO:0000256" key="7">
    <source>
        <dbReference type="ARBA" id="ARBA00023012"/>
    </source>
</evidence>
<accession>A0A1T4XB92</accession>
<dbReference type="InterPro" id="IPR036890">
    <property type="entry name" value="HATPase_C_sf"/>
</dbReference>
<dbReference type="EMBL" id="FUYF01000008">
    <property type="protein sequence ID" value="SKA86854.1"/>
    <property type="molecule type" value="Genomic_DNA"/>
</dbReference>
<dbReference type="GO" id="GO:0000155">
    <property type="term" value="F:phosphorelay sensor kinase activity"/>
    <property type="evidence" value="ECO:0007669"/>
    <property type="project" value="InterPro"/>
</dbReference>
<evidence type="ECO:0000313" key="12">
    <source>
        <dbReference type="EMBL" id="SKA86854.1"/>
    </source>
</evidence>
<keyword evidence="9" id="KW-0812">Transmembrane</keyword>
<dbReference type="InterPro" id="IPR004358">
    <property type="entry name" value="Sig_transdc_His_kin-like_C"/>
</dbReference>
<dbReference type="CDD" id="cd00082">
    <property type="entry name" value="HisKA"/>
    <property type="match status" value="1"/>
</dbReference>
<feature type="transmembrane region" description="Helical" evidence="9">
    <location>
        <begin position="12"/>
        <end position="39"/>
    </location>
</feature>
<dbReference type="PRINTS" id="PR00344">
    <property type="entry name" value="BCTRLSENSOR"/>
</dbReference>
<dbReference type="PROSITE" id="PS50885">
    <property type="entry name" value="HAMP"/>
    <property type="match status" value="1"/>
</dbReference>
<dbReference type="SMART" id="SM00388">
    <property type="entry name" value="HisKA"/>
    <property type="match status" value="1"/>
</dbReference>
<keyword evidence="7" id="KW-0902">Two-component regulatory system</keyword>
<sequence length="478" mass="51705">MSRRNTISREFFATIAAVLVLGLSVMCAIQAALSAAYFIGERKSSLTDVLNGATALSERFADEGSIVTKPLQGEDVLERAHSGFELFNTASGALVFIADENGQILLHTGDDAFTGAGVPASYIDELNEGYDIFETGTLDGVYCAKYYTAGRRITVGGQDGYLFAASPMAALGSYMTDMLTMFGISAAVILILCSILCWVLAKRITGPIEDISEAARRLGSGDFTARAPVDGCVELADFATTFNNMAARLQTIDNSRGQFMGNIAHELRTPMTTIKGFIDGMLDGTIPPEETKHYLGIVSQETGRLARLVQNMLDITKLEAGEVPIHAQTYDLWKTVTDVVLSDEQRIEDGKIDIQGLGGDPLLIYADPDFVHQVVYNIVDNAIKFTPAGGTISFAAERRGNMVEVRIENTGAGIAPEALPFVFERFYKEDRSRGMNTRGSGLGLHICKILVNLSGGQIHAESEEGNWCRFVFTLPAGQ</sequence>
<dbReference type="SMART" id="SM00387">
    <property type="entry name" value="HATPase_c"/>
    <property type="match status" value="1"/>
</dbReference>
<dbReference type="Proteomes" id="UP000190286">
    <property type="component" value="Unassembled WGS sequence"/>
</dbReference>
<protein>
    <recommendedName>
        <fullName evidence="3">histidine kinase</fullName>
        <ecNumber evidence="3">2.7.13.3</ecNumber>
    </recommendedName>
</protein>
<dbReference type="InterPro" id="IPR036097">
    <property type="entry name" value="HisK_dim/P_sf"/>
</dbReference>
<feature type="domain" description="Histidine kinase" evidence="10">
    <location>
        <begin position="262"/>
        <end position="478"/>
    </location>
</feature>
<evidence type="ECO:0000256" key="5">
    <source>
        <dbReference type="ARBA" id="ARBA00022679"/>
    </source>
</evidence>
<dbReference type="Pfam" id="PF00672">
    <property type="entry name" value="HAMP"/>
    <property type="match status" value="1"/>
</dbReference>
<dbReference type="PANTHER" id="PTHR43547:SF2">
    <property type="entry name" value="HYBRID SIGNAL TRANSDUCTION HISTIDINE KINASE C"/>
    <property type="match status" value="1"/>
</dbReference>
<feature type="domain" description="HAMP" evidence="11">
    <location>
        <begin position="202"/>
        <end position="254"/>
    </location>
</feature>
<dbReference type="Pfam" id="PF00512">
    <property type="entry name" value="HisKA"/>
    <property type="match status" value="1"/>
</dbReference>
<dbReference type="Gene3D" id="6.10.340.10">
    <property type="match status" value="1"/>
</dbReference>
<evidence type="ECO:0000256" key="3">
    <source>
        <dbReference type="ARBA" id="ARBA00012438"/>
    </source>
</evidence>
<keyword evidence="5" id="KW-0808">Transferase</keyword>
<dbReference type="PANTHER" id="PTHR43547">
    <property type="entry name" value="TWO-COMPONENT HISTIDINE KINASE"/>
    <property type="match status" value="1"/>
</dbReference>
<evidence type="ECO:0000259" key="10">
    <source>
        <dbReference type="PROSITE" id="PS50109"/>
    </source>
</evidence>
<evidence type="ECO:0000313" key="13">
    <source>
        <dbReference type="Proteomes" id="UP000190286"/>
    </source>
</evidence>
<evidence type="ECO:0000256" key="1">
    <source>
        <dbReference type="ARBA" id="ARBA00000085"/>
    </source>
</evidence>
<dbReference type="EC" id="2.7.13.3" evidence="3"/>
<dbReference type="InterPro" id="IPR005467">
    <property type="entry name" value="His_kinase_dom"/>
</dbReference>
<evidence type="ECO:0000256" key="8">
    <source>
        <dbReference type="ARBA" id="ARBA00023136"/>
    </source>
</evidence>
<dbReference type="FunFam" id="3.30.565.10:FF:000006">
    <property type="entry name" value="Sensor histidine kinase WalK"/>
    <property type="match status" value="1"/>
</dbReference>
<dbReference type="InterPro" id="IPR003594">
    <property type="entry name" value="HATPase_dom"/>
</dbReference>
<dbReference type="FunFam" id="1.10.287.130:FF:000001">
    <property type="entry name" value="Two-component sensor histidine kinase"/>
    <property type="match status" value="1"/>
</dbReference>
<dbReference type="STRING" id="745368.SAMN02745178_01641"/>
<reference evidence="12 13" key="1">
    <citation type="submission" date="2017-02" db="EMBL/GenBank/DDBJ databases">
        <authorList>
            <person name="Peterson S.W."/>
        </authorList>
    </citation>
    <scope>NUCLEOTIDE SEQUENCE [LARGE SCALE GENOMIC DNA]</scope>
    <source>
        <strain evidence="12 13">ATCC 27749</strain>
    </source>
</reference>
<dbReference type="OrthoDB" id="9813151at2"/>
<dbReference type="GeneID" id="93338101"/>
<comment type="catalytic activity">
    <reaction evidence="1">
        <text>ATP + protein L-histidine = ADP + protein N-phospho-L-histidine.</text>
        <dbReference type="EC" id="2.7.13.3"/>
    </reaction>
</comment>
<dbReference type="InterPro" id="IPR003660">
    <property type="entry name" value="HAMP_dom"/>
</dbReference>
<comment type="subcellular location">
    <subcellularLocation>
        <location evidence="2">Membrane</location>
    </subcellularLocation>
</comment>
<dbReference type="PROSITE" id="PS50109">
    <property type="entry name" value="HIS_KIN"/>
    <property type="match status" value="1"/>
</dbReference>
<evidence type="ECO:0000259" key="11">
    <source>
        <dbReference type="PROSITE" id="PS50885"/>
    </source>
</evidence>
<keyword evidence="9" id="KW-1133">Transmembrane helix</keyword>
<dbReference type="Pfam" id="PF02518">
    <property type="entry name" value="HATPase_c"/>
    <property type="match status" value="1"/>
</dbReference>
<feature type="transmembrane region" description="Helical" evidence="9">
    <location>
        <begin position="178"/>
        <end position="201"/>
    </location>
</feature>
<keyword evidence="6 12" id="KW-0418">Kinase</keyword>
<proteinExistence type="predicted"/>
<dbReference type="SUPFAM" id="SSF55874">
    <property type="entry name" value="ATPase domain of HSP90 chaperone/DNA topoisomerase II/histidine kinase"/>
    <property type="match status" value="1"/>
</dbReference>
<dbReference type="GO" id="GO:0016020">
    <property type="term" value="C:membrane"/>
    <property type="evidence" value="ECO:0007669"/>
    <property type="project" value="UniProtKB-SubCell"/>
</dbReference>
<dbReference type="SUPFAM" id="SSF47384">
    <property type="entry name" value="Homodimeric domain of signal transducing histidine kinase"/>
    <property type="match status" value="1"/>
</dbReference>
<dbReference type="CDD" id="cd06225">
    <property type="entry name" value="HAMP"/>
    <property type="match status" value="1"/>
</dbReference>
<keyword evidence="8 9" id="KW-0472">Membrane</keyword>
<evidence type="ECO:0000256" key="6">
    <source>
        <dbReference type="ARBA" id="ARBA00022777"/>
    </source>
</evidence>
<organism evidence="12 13">
    <name type="scientific">Gemmiger formicilis</name>
    <dbReference type="NCBI Taxonomy" id="745368"/>
    <lineage>
        <taxon>Bacteria</taxon>
        <taxon>Bacillati</taxon>
        <taxon>Bacillota</taxon>
        <taxon>Clostridia</taxon>
        <taxon>Eubacteriales</taxon>
        <taxon>Gemmiger</taxon>
    </lineage>
</organism>
<evidence type="ECO:0000256" key="9">
    <source>
        <dbReference type="SAM" id="Phobius"/>
    </source>
</evidence>
<evidence type="ECO:0000256" key="4">
    <source>
        <dbReference type="ARBA" id="ARBA00022553"/>
    </source>
</evidence>
<dbReference type="AlphaFoldDB" id="A0A1T4XB92"/>
<name>A0A1T4XB92_9FIRM</name>